<evidence type="ECO:0000313" key="1">
    <source>
        <dbReference type="EMBL" id="KAF0894873.1"/>
    </source>
</evidence>
<dbReference type="AlphaFoldDB" id="A0A6G1C5P5"/>
<gene>
    <name evidence="1" type="ORF">E2562_004881</name>
</gene>
<dbReference type="EMBL" id="SPHZ02000010">
    <property type="protein sequence ID" value="KAF0894873.1"/>
    <property type="molecule type" value="Genomic_DNA"/>
</dbReference>
<protein>
    <submittedName>
        <fullName evidence="1">Uncharacterized protein</fullName>
    </submittedName>
</protein>
<organism evidence="1 2">
    <name type="scientific">Oryza meyeriana var. granulata</name>
    <dbReference type="NCBI Taxonomy" id="110450"/>
    <lineage>
        <taxon>Eukaryota</taxon>
        <taxon>Viridiplantae</taxon>
        <taxon>Streptophyta</taxon>
        <taxon>Embryophyta</taxon>
        <taxon>Tracheophyta</taxon>
        <taxon>Spermatophyta</taxon>
        <taxon>Magnoliopsida</taxon>
        <taxon>Liliopsida</taxon>
        <taxon>Poales</taxon>
        <taxon>Poaceae</taxon>
        <taxon>BOP clade</taxon>
        <taxon>Oryzoideae</taxon>
        <taxon>Oryzeae</taxon>
        <taxon>Oryzinae</taxon>
        <taxon>Oryza</taxon>
        <taxon>Oryza meyeriana</taxon>
    </lineage>
</organism>
<comment type="caution">
    <text evidence="1">The sequence shown here is derived from an EMBL/GenBank/DDBJ whole genome shotgun (WGS) entry which is preliminary data.</text>
</comment>
<accession>A0A6G1C5P5</accession>
<name>A0A6G1C5P5_9ORYZ</name>
<keyword evidence="2" id="KW-1185">Reference proteome</keyword>
<proteinExistence type="predicted"/>
<reference evidence="1 2" key="1">
    <citation type="submission" date="2019-11" db="EMBL/GenBank/DDBJ databases">
        <title>Whole genome sequence of Oryza granulata.</title>
        <authorList>
            <person name="Li W."/>
        </authorList>
    </citation>
    <scope>NUCLEOTIDE SEQUENCE [LARGE SCALE GENOMIC DNA]</scope>
    <source>
        <strain evidence="2">cv. Menghai</strain>
        <tissue evidence="1">Leaf</tissue>
    </source>
</reference>
<evidence type="ECO:0000313" key="2">
    <source>
        <dbReference type="Proteomes" id="UP000479710"/>
    </source>
</evidence>
<sequence>MADEQALEPLPLPPMAGAQAAAAAAHIALPDGNLFTFPDLVESQVHGGDSAGYLAACGEWLLFDDDEYDVLRLTSPLTGKTRLLPGLSADGVRIRDEPI</sequence>
<dbReference type="Proteomes" id="UP000479710">
    <property type="component" value="Unassembled WGS sequence"/>
</dbReference>